<proteinExistence type="predicted"/>
<dbReference type="STRING" id="333138.LQ50_12000"/>
<evidence type="ECO:0008006" key="3">
    <source>
        <dbReference type="Google" id="ProtNLM"/>
    </source>
</evidence>
<reference evidence="1 2" key="1">
    <citation type="submission" date="2014-09" db="EMBL/GenBank/DDBJ databases">
        <title>Genome sequencing and annotation of Bacillus Okhensis strain Kh10-101T.</title>
        <authorList>
            <person name="Prakash J.S."/>
        </authorList>
    </citation>
    <scope>NUCLEOTIDE SEQUENCE [LARGE SCALE GENOMIC DNA]</scope>
    <source>
        <strain evidence="2">Kh10-101T</strain>
    </source>
</reference>
<evidence type="ECO:0000313" key="1">
    <source>
        <dbReference type="EMBL" id="KHF40005.1"/>
    </source>
</evidence>
<dbReference type="OrthoDB" id="2381948at2"/>
<dbReference type="Pfam" id="PF19651">
    <property type="entry name" value="DUF6154"/>
    <property type="match status" value="1"/>
</dbReference>
<name>A0A0B0IFC6_9BACI</name>
<keyword evidence="2" id="KW-1185">Reference proteome</keyword>
<protein>
    <recommendedName>
        <fullName evidence="3">Cytosolic protein</fullName>
    </recommendedName>
</protein>
<organism evidence="1 2">
    <name type="scientific">Halalkalibacter okhensis</name>
    <dbReference type="NCBI Taxonomy" id="333138"/>
    <lineage>
        <taxon>Bacteria</taxon>
        <taxon>Bacillati</taxon>
        <taxon>Bacillota</taxon>
        <taxon>Bacilli</taxon>
        <taxon>Bacillales</taxon>
        <taxon>Bacillaceae</taxon>
        <taxon>Halalkalibacter</taxon>
    </lineage>
</organism>
<dbReference type="eggNOG" id="ENOG5033AS7">
    <property type="taxonomic scope" value="Bacteria"/>
</dbReference>
<dbReference type="Proteomes" id="UP000030832">
    <property type="component" value="Unassembled WGS sequence"/>
</dbReference>
<accession>A0A0B0IFC6</accession>
<gene>
    <name evidence="1" type="ORF">LQ50_12000</name>
</gene>
<evidence type="ECO:0000313" key="2">
    <source>
        <dbReference type="Proteomes" id="UP000030832"/>
    </source>
</evidence>
<dbReference type="AlphaFoldDB" id="A0A0B0IFC6"/>
<dbReference type="InterPro" id="IPR046152">
    <property type="entry name" value="DUF6154"/>
</dbReference>
<comment type="caution">
    <text evidence="1">The sequence shown here is derived from an EMBL/GenBank/DDBJ whole genome shotgun (WGS) entry which is preliminary data.</text>
</comment>
<sequence length="87" mass="10309">MKFVDELFELYKNHLTGDEEDALIIINGILHDFNDRDIKHLVDTMPDQERFEMLALYLYEKFRIKVAEEGIGQTGNADDQDEVKFYH</sequence>
<dbReference type="EMBL" id="JRJU01000013">
    <property type="protein sequence ID" value="KHF40005.1"/>
    <property type="molecule type" value="Genomic_DNA"/>
</dbReference>
<dbReference type="RefSeq" id="WP_034629155.1">
    <property type="nucleotide sequence ID" value="NZ_JRJU01000013.1"/>
</dbReference>